<gene>
    <name evidence="2" type="ORF">SINC0208_LOCUS13223</name>
</gene>
<evidence type="ECO:0000313" key="2">
    <source>
        <dbReference type="EMBL" id="CAE0332586.1"/>
    </source>
</evidence>
<protein>
    <submittedName>
        <fullName evidence="2">Uncharacterized protein</fullName>
    </submittedName>
</protein>
<reference evidence="2" key="1">
    <citation type="submission" date="2021-01" db="EMBL/GenBank/DDBJ databases">
        <authorList>
            <person name="Corre E."/>
            <person name="Pelletier E."/>
            <person name="Niang G."/>
            <person name="Scheremetjew M."/>
            <person name="Finn R."/>
            <person name="Kale V."/>
            <person name="Holt S."/>
            <person name="Cochrane G."/>
            <person name="Meng A."/>
            <person name="Brown T."/>
            <person name="Cohen L."/>
        </authorList>
    </citation>
    <scope>NUCLEOTIDE SEQUENCE</scope>
    <source>
        <strain evidence="2">S3</strain>
    </source>
</reference>
<name>A0A7S3ITY3_9SPIT</name>
<sequence length="211" mass="24874">MSERVQTWLLGKTTGLQHLVNEKLAKRSGMIGRFFTTFQMGKREYSAHTFHRAFAVVNYFWMQTFHLYGVMRPIGSRFLGLGNGPLNYSALYGFIFVTAMIVARTKFDKGRDQYTFNAQDGVEFWFERYNMMFPPNYLHTRLSAHYIEINNIFFCEMVKKYMVARKEIIADRERSPVEERMTKYITNPNYIYEPLANEAAAIVEMKHKGDF</sequence>
<keyword evidence="1" id="KW-1133">Transmembrane helix</keyword>
<proteinExistence type="predicted"/>
<dbReference type="EMBL" id="HBIH01033001">
    <property type="protein sequence ID" value="CAE0332586.1"/>
    <property type="molecule type" value="Transcribed_RNA"/>
</dbReference>
<keyword evidence="1" id="KW-0812">Transmembrane</keyword>
<feature type="transmembrane region" description="Helical" evidence="1">
    <location>
        <begin position="50"/>
        <end position="71"/>
    </location>
</feature>
<dbReference type="AlphaFoldDB" id="A0A7S3ITY3"/>
<keyword evidence="1" id="KW-0472">Membrane</keyword>
<organism evidence="2">
    <name type="scientific">Strombidium inclinatum</name>
    <dbReference type="NCBI Taxonomy" id="197538"/>
    <lineage>
        <taxon>Eukaryota</taxon>
        <taxon>Sar</taxon>
        <taxon>Alveolata</taxon>
        <taxon>Ciliophora</taxon>
        <taxon>Intramacronucleata</taxon>
        <taxon>Spirotrichea</taxon>
        <taxon>Oligotrichia</taxon>
        <taxon>Strombidiidae</taxon>
        <taxon>Strombidium</taxon>
    </lineage>
</organism>
<feature type="transmembrane region" description="Helical" evidence="1">
    <location>
        <begin position="86"/>
        <end position="103"/>
    </location>
</feature>
<evidence type="ECO:0000256" key="1">
    <source>
        <dbReference type="SAM" id="Phobius"/>
    </source>
</evidence>
<accession>A0A7S3ITY3</accession>